<evidence type="ECO:0000256" key="5">
    <source>
        <dbReference type="ARBA" id="ARBA00022725"/>
    </source>
</evidence>
<comment type="subcellular location">
    <subcellularLocation>
        <location evidence="1">Cell membrane</location>
        <topology evidence="1">Multi-pass membrane protein</topology>
    </subcellularLocation>
</comment>
<name>A0A0E3U2L0_9SCAR</name>
<keyword evidence="3" id="KW-0716">Sensory transduction</keyword>
<dbReference type="EMBL" id="KM251691">
    <property type="protein sequence ID" value="AKC58572.1"/>
    <property type="molecule type" value="mRNA"/>
</dbReference>
<evidence type="ECO:0000256" key="3">
    <source>
        <dbReference type="ARBA" id="ARBA00022606"/>
    </source>
</evidence>
<accession>A0A0E3U2L0</accession>
<keyword evidence="4 10" id="KW-0812">Transmembrane</keyword>
<evidence type="ECO:0000256" key="10">
    <source>
        <dbReference type="SAM" id="Phobius"/>
    </source>
</evidence>
<keyword evidence="5" id="KW-0552">Olfaction</keyword>
<dbReference type="InterPro" id="IPR004117">
    <property type="entry name" value="7tm6_olfct_rcpt"/>
</dbReference>
<dbReference type="PANTHER" id="PTHR21137">
    <property type="entry name" value="ODORANT RECEPTOR"/>
    <property type="match status" value="1"/>
</dbReference>
<proteinExistence type="evidence at transcript level"/>
<evidence type="ECO:0000256" key="9">
    <source>
        <dbReference type="ARBA" id="ARBA00023224"/>
    </source>
</evidence>
<feature type="non-terminal residue" evidence="11">
    <location>
        <position position="255"/>
    </location>
</feature>
<dbReference type="PANTHER" id="PTHR21137:SF35">
    <property type="entry name" value="ODORANT RECEPTOR 19A-RELATED"/>
    <property type="match status" value="1"/>
</dbReference>
<evidence type="ECO:0000256" key="6">
    <source>
        <dbReference type="ARBA" id="ARBA00022989"/>
    </source>
</evidence>
<dbReference type="GO" id="GO:0004984">
    <property type="term" value="F:olfactory receptor activity"/>
    <property type="evidence" value="ECO:0007669"/>
    <property type="project" value="InterPro"/>
</dbReference>
<keyword evidence="6 10" id="KW-1133">Transmembrane helix</keyword>
<evidence type="ECO:0000313" key="11">
    <source>
        <dbReference type="EMBL" id="AKC58572.1"/>
    </source>
</evidence>
<evidence type="ECO:0000256" key="7">
    <source>
        <dbReference type="ARBA" id="ARBA00023136"/>
    </source>
</evidence>
<dbReference type="GO" id="GO:0005549">
    <property type="term" value="F:odorant binding"/>
    <property type="evidence" value="ECO:0007669"/>
    <property type="project" value="InterPro"/>
</dbReference>
<gene>
    <name evidence="11" type="primary">OR37</name>
</gene>
<sequence>DEFNRNISKTLAVRYKIVKFIQLGVVGISIVGVLAFFLRPVFISDVTFMLETWIFIDSNLLAGIVLMLQYYYFSVIISVLLGYDFIYMSLCIDMISQMELLKHKISQILSDNIANVTLELVTCIRHHQILLSVYRRMREVYSLMLLFHYFVTLIGTCTTFYEFLGKSDVPDFVINLVTVSVLFLQFGCYAFPAEQVALEFFDLSNFTYMSKWYECSIRVQKLVLFIMTISHKELCFSGGGIMDINANAFGSVMRK</sequence>
<feature type="non-terminal residue" evidence="11">
    <location>
        <position position="1"/>
    </location>
</feature>
<keyword evidence="7 10" id="KW-0472">Membrane</keyword>
<dbReference type="AlphaFoldDB" id="A0A0E3U2L0"/>
<dbReference type="GO" id="GO:0005886">
    <property type="term" value="C:plasma membrane"/>
    <property type="evidence" value="ECO:0007669"/>
    <property type="project" value="UniProtKB-SubCell"/>
</dbReference>
<feature type="transmembrane region" description="Helical" evidence="10">
    <location>
        <begin position="20"/>
        <end position="38"/>
    </location>
</feature>
<evidence type="ECO:0000256" key="4">
    <source>
        <dbReference type="ARBA" id="ARBA00022692"/>
    </source>
</evidence>
<reference evidence="11" key="1">
    <citation type="journal article" date="2015" name="PLoS ONE">
        <title>Chemosensory Gene Families in Adult Antennae of Anomala corpulenta Motschulsky (Coleoptera: Scarabaeidae: Rutelinae).</title>
        <authorList>
            <person name="Li X."/>
            <person name="Ju Q."/>
            <person name="Jie W."/>
            <person name="Li F."/>
            <person name="Jiang X."/>
            <person name="Hu J."/>
            <person name="Qu M."/>
        </authorList>
    </citation>
    <scope>NUCLEOTIDE SEQUENCE</scope>
</reference>
<dbReference type="GO" id="GO:0007165">
    <property type="term" value="P:signal transduction"/>
    <property type="evidence" value="ECO:0007669"/>
    <property type="project" value="UniProtKB-KW"/>
</dbReference>
<feature type="transmembrane region" description="Helical" evidence="10">
    <location>
        <begin position="173"/>
        <end position="191"/>
    </location>
</feature>
<keyword evidence="8 11" id="KW-0675">Receptor</keyword>
<feature type="transmembrane region" description="Helical" evidence="10">
    <location>
        <begin position="140"/>
        <end position="161"/>
    </location>
</feature>
<evidence type="ECO:0000256" key="2">
    <source>
        <dbReference type="ARBA" id="ARBA00022475"/>
    </source>
</evidence>
<organism evidence="11">
    <name type="scientific">Anomala corpulenta</name>
    <dbReference type="NCBI Taxonomy" id="931571"/>
    <lineage>
        <taxon>Eukaryota</taxon>
        <taxon>Metazoa</taxon>
        <taxon>Ecdysozoa</taxon>
        <taxon>Arthropoda</taxon>
        <taxon>Hexapoda</taxon>
        <taxon>Insecta</taxon>
        <taxon>Pterygota</taxon>
        <taxon>Neoptera</taxon>
        <taxon>Endopterygota</taxon>
        <taxon>Coleoptera</taxon>
        <taxon>Polyphaga</taxon>
        <taxon>Scarabaeiformia</taxon>
        <taxon>Scarabaeidae</taxon>
        <taxon>Rutelinae</taxon>
        <taxon>Anomala</taxon>
    </lineage>
</organism>
<evidence type="ECO:0000256" key="8">
    <source>
        <dbReference type="ARBA" id="ARBA00023170"/>
    </source>
</evidence>
<keyword evidence="2" id="KW-1003">Cell membrane</keyword>
<protein>
    <submittedName>
        <fullName evidence="11">Odorant receptor 37</fullName>
    </submittedName>
</protein>
<feature type="transmembrane region" description="Helical" evidence="10">
    <location>
        <begin position="76"/>
        <end position="95"/>
    </location>
</feature>
<evidence type="ECO:0000256" key="1">
    <source>
        <dbReference type="ARBA" id="ARBA00004651"/>
    </source>
</evidence>
<dbReference type="Pfam" id="PF02949">
    <property type="entry name" value="7tm_6"/>
    <property type="match status" value="1"/>
</dbReference>
<keyword evidence="9" id="KW-0807">Transducer</keyword>